<organism evidence="2 3">
    <name type="scientific">Pleurodeles waltl</name>
    <name type="common">Iberian ribbed newt</name>
    <dbReference type="NCBI Taxonomy" id="8319"/>
    <lineage>
        <taxon>Eukaryota</taxon>
        <taxon>Metazoa</taxon>
        <taxon>Chordata</taxon>
        <taxon>Craniata</taxon>
        <taxon>Vertebrata</taxon>
        <taxon>Euteleostomi</taxon>
        <taxon>Amphibia</taxon>
        <taxon>Batrachia</taxon>
        <taxon>Caudata</taxon>
        <taxon>Salamandroidea</taxon>
        <taxon>Salamandridae</taxon>
        <taxon>Pleurodelinae</taxon>
        <taxon>Pleurodeles</taxon>
    </lineage>
</organism>
<reference evidence="2" key="1">
    <citation type="journal article" date="2022" name="bioRxiv">
        <title>Sequencing and chromosome-scale assembly of the giantPleurodeles waltlgenome.</title>
        <authorList>
            <person name="Brown T."/>
            <person name="Elewa A."/>
            <person name="Iarovenko S."/>
            <person name="Subramanian E."/>
            <person name="Araus A.J."/>
            <person name="Petzold A."/>
            <person name="Susuki M."/>
            <person name="Suzuki K.-i.T."/>
            <person name="Hayashi T."/>
            <person name="Toyoda A."/>
            <person name="Oliveira C."/>
            <person name="Osipova E."/>
            <person name="Leigh N.D."/>
            <person name="Simon A."/>
            <person name="Yun M.H."/>
        </authorList>
    </citation>
    <scope>NUCLEOTIDE SEQUENCE</scope>
    <source>
        <strain evidence="2">20211129_DDA</strain>
        <tissue evidence="2">Liver</tissue>
    </source>
</reference>
<comment type="caution">
    <text evidence="2">The sequence shown here is derived from an EMBL/GenBank/DDBJ whole genome shotgun (WGS) entry which is preliminary data.</text>
</comment>
<evidence type="ECO:0000256" key="1">
    <source>
        <dbReference type="SAM" id="MobiDB-lite"/>
    </source>
</evidence>
<dbReference type="EMBL" id="JANPWB010000004">
    <property type="protein sequence ID" value="KAJ1195009.1"/>
    <property type="molecule type" value="Genomic_DNA"/>
</dbReference>
<evidence type="ECO:0000313" key="2">
    <source>
        <dbReference type="EMBL" id="KAJ1195009.1"/>
    </source>
</evidence>
<keyword evidence="3" id="KW-1185">Reference proteome</keyword>
<evidence type="ECO:0000313" key="3">
    <source>
        <dbReference type="Proteomes" id="UP001066276"/>
    </source>
</evidence>
<sequence>MAPPSGTASGYPLQAKSPTDPGWRSRGNARDRQRYPGPRGIGEKGGEWAELKTTRVHQAGYHAPLQAETMQANACTRAEWGPSTSRSNTQAVVCQSRDGDHAPLQAETMKANACTRVELETKHVRA</sequence>
<dbReference type="AlphaFoldDB" id="A0AAV7V495"/>
<proteinExistence type="predicted"/>
<gene>
    <name evidence="2" type="ORF">NDU88_004292</name>
</gene>
<feature type="region of interest" description="Disordered" evidence="1">
    <location>
        <begin position="1"/>
        <end position="46"/>
    </location>
</feature>
<accession>A0AAV7V495</accession>
<protein>
    <submittedName>
        <fullName evidence="2">Uncharacterized protein</fullName>
    </submittedName>
</protein>
<name>A0AAV7V495_PLEWA</name>
<dbReference type="Proteomes" id="UP001066276">
    <property type="component" value="Chromosome 2_2"/>
</dbReference>